<keyword evidence="3" id="KW-0862">Zinc</keyword>
<dbReference type="KEGG" id="som:SOMG_01592"/>
<dbReference type="InterPro" id="IPR011011">
    <property type="entry name" value="Znf_FYVE_PHD"/>
</dbReference>
<dbReference type="GO" id="GO:0008270">
    <property type="term" value="F:zinc ion binding"/>
    <property type="evidence" value="ECO:0007669"/>
    <property type="project" value="UniProtKB-KW"/>
</dbReference>
<evidence type="ECO:0000256" key="5">
    <source>
        <dbReference type="SAM" id="MobiDB-lite"/>
    </source>
</evidence>
<dbReference type="Gene3D" id="3.30.40.10">
    <property type="entry name" value="Zinc/RING finger domain, C3HC4 (zinc finger)"/>
    <property type="match status" value="2"/>
</dbReference>
<dbReference type="InterPro" id="IPR001965">
    <property type="entry name" value="Znf_PHD"/>
</dbReference>
<dbReference type="Pfam" id="PF00628">
    <property type="entry name" value="PHD"/>
    <property type="match status" value="2"/>
</dbReference>
<dbReference type="EMBL" id="CP115611">
    <property type="protein sequence ID" value="WBW71404.1"/>
    <property type="molecule type" value="Genomic_DNA"/>
</dbReference>
<dbReference type="PANTHER" id="PTHR47636">
    <property type="entry name" value="TRANSCRIPTIONAL REGULATORY PROTEIN RCO1"/>
    <property type="match status" value="1"/>
</dbReference>
<name>A0AAF0AUZ4_9SCHI</name>
<evidence type="ECO:0000256" key="4">
    <source>
        <dbReference type="PROSITE-ProRule" id="PRU00146"/>
    </source>
</evidence>
<keyword evidence="2 4" id="KW-0863">Zinc-finger</keyword>
<dbReference type="GeneID" id="80875074"/>
<dbReference type="InterPro" id="IPR013083">
    <property type="entry name" value="Znf_RING/FYVE/PHD"/>
</dbReference>
<feature type="domain" description="PHD-type" evidence="6">
    <location>
        <begin position="244"/>
        <end position="293"/>
    </location>
</feature>
<gene>
    <name evidence="7" type="primary">cph2</name>
    <name evidence="7" type="ORF">SOMG_01592</name>
</gene>
<feature type="compositionally biased region" description="Basic and acidic residues" evidence="5">
    <location>
        <begin position="102"/>
        <end position="111"/>
    </location>
</feature>
<dbReference type="PROSITE" id="PS01359">
    <property type="entry name" value="ZF_PHD_1"/>
    <property type="match status" value="1"/>
</dbReference>
<feature type="region of interest" description="Disordered" evidence="5">
    <location>
        <begin position="189"/>
        <end position="230"/>
    </location>
</feature>
<evidence type="ECO:0000313" key="8">
    <source>
        <dbReference type="Proteomes" id="UP001212411"/>
    </source>
</evidence>
<accession>A0AAF0AUZ4</accession>
<dbReference type="Proteomes" id="UP001212411">
    <property type="component" value="Chromosome 1"/>
</dbReference>
<dbReference type="InterPro" id="IPR019786">
    <property type="entry name" value="Zinc_finger_PHD-type_CS"/>
</dbReference>
<dbReference type="PROSITE" id="PS50016">
    <property type="entry name" value="ZF_PHD_2"/>
    <property type="match status" value="1"/>
</dbReference>
<evidence type="ECO:0000259" key="6">
    <source>
        <dbReference type="PROSITE" id="PS50016"/>
    </source>
</evidence>
<organism evidence="7 8">
    <name type="scientific">Schizosaccharomyces osmophilus</name>
    <dbReference type="NCBI Taxonomy" id="2545709"/>
    <lineage>
        <taxon>Eukaryota</taxon>
        <taxon>Fungi</taxon>
        <taxon>Dikarya</taxon>
        <taxon>Ascomycota</taxon>
        <taxon>Taphrinomycotina</taxon>
        <taxon>Schizosaccharomycetes</taxon>
        <taxon>Schizosaccharomycetales</taxon>
        <taxon>Schizosaccharomycetaceae</taxon>
        <taxon>Schizosaccharomyces</taxon>
    </lineage>
</organism>
<protein>
    <submittedName>
        <fullName evidence="7">Clr6 histone deacetylase associated PHD-finger protein Cph2</fullName>
    </submittedName>
</protein>
<keyword evidence="8" id="KW-1185">Reference proteome</keyword>
<dbReference type="SMART" id="SM00249">
    <property type="entry name" value="PHD"/>
    <property type="match status" value="2"/>
</dbReference>
<feature type="compositionally biased region" description="Basic and acidic residues" evidence="5">
    <location>
        <begin position="196"/>
        <end position="230"/>
    </location>
</feature>
<dbReference type="GO" id="GO:0006357">
    <property type="term" value="P:regulation of transcription by RNA polymerase II"/>
    <property type="evidence" value="ECO:0007669"/>
    <property type="project" value="TreeGrafter"/>
</dbReference>
<dbReference type="InterPro" id="IPR019787">
    <property type="entry name" value="Znf_PHD-finger"/>
</dbReference>
<dbReference type="InterPro" id="IPR052819">
    <property type="entry name" value="Chromatin_regulatory_protein"/>
</dbReference>
<feature type="compositionally biased region" description="Basic and acidic residues" evidence="5">
    <location>
        <begin position="51"/>
        <end position="68"/>
    </location>
</feature>
<sequence>MDLKPWNHVTEAHQASILEDIKAIAEAGEKKSVADRELAAISKTNKANHKRSTDLKRVRKEESEKEESSDSDYSPPGNAKRKQIKDNTRPIHVGNEKPSFMIKEETSDKYASKRLRRKLGRSQEEQDDFLPWTAVDDNFQPIGSQEVGKKVREPEEAPILKENIPLQESQVKENTKTKIPAVKSKFQGKLTFKAKPPSEENQKTEGIRSSDIRERKPEELETRSNSKRSELDPFTQEYTYRYNNDFCSACHGSGNFLCCETCPNSFHFSCIDPPIEETNLPDGAWYCNSCRYRSLYGEGSDHEDTEDKIKKEQNSMVNVWMRLCTEVDSSNPSQFQLPYSIRSYFRGIGIGVFGEYLETDIIKPSRTGRKNIMDDMDAFLLRDRNGAPVRCYHCQSSVLPSQSMIVCDYCLSYWHPDCLSPPLSTLPSSVRKWKCPNHAEHVTPRYRLPKRAKVIDVGLPRGFKNRGNIIIDDREDRESIQTIQWQGKIRVVPTKTFKLNFLEQIKDNINYMEKMYRKNEAVCLKILPQLASYASRDCEFPLRVLSDVANNNLGNDDYVLALRDLLRILRWDPSKPVPRPSELVDLSIRHLI</sequence>
<evidence type="ECO:0000256" key="1">
    <source>
        <dbReference type="ARBA" id="ARBA00022723"/>
    </source>
</evidence>
<feature type="region of interest" description="Disordered" evidence="5">
    <location>
        <begin position="44"/>
        <end position="151"/>
    </location>
</feature>
<dbReference type="SUPFAM" id="SSF57903">
    <property type="entry name" value="FYVE/PHD zinc finger"/>
    <property type="match status" value="2"/>
</dbReference>
<evidence type="ECO:0000313" key="7">
    <source>
        <dbReference type="EMBL" id="WBW71404.1"/>
    </source>
</evidence>
<keyword evidence="1" id="KW-0479">Metal-binding</keyword>
<dbReference type="PANTHER" id="PTHR47636:SF1">
    <property type="entry name" value="TRANSCRIPTIONAL REGULATORY PROTEIN RCO1"/>
    <property type="match status" value="1"/>
</dbReference>
<dbReference type="AlphaFoldDB" id="A0AAF0AUZ4"/>
<dbReference type="RefSeq" id="XP_056035647.1">
    <property type="nucleotide sequence ID" value="XM_056180385.1"/>
</dbReference>
<dbReference type="CDD" id="cd15535">
    <property type="entry name" value="PHD1_Rco1"/>
    <property type="match status" value="1"/>
</dbReference>
<reference evidence="7 8" key="1">
    <citation type="journal article" date="2023" name="G3 (Bethesda)">
        <title>A high-quality reference genome for the fission yeast Schizosaccharomyces osmophilus.</title>
        <authorList>
            <person name="Jia G.S."/>
            <person name="Zhang W.C."/>
            <person name="Liang Y."/>
            <person name="Liu X.H."/>
            <person name="Rhind N."/>
            <person name="Pidoux A."/>
            <person name="Brysch-Herzberg M."/>
            <person name="Du L.L."/>
        </authorList>
    </citation>
    <scope>NUCLEOTIDE SEQUENCE [LARGE SCALE GENOMIC DNA]</scope>
    <source>
        <strain evidence="7 8">CBS 15793</strain>
    </source>
</reference>
<evidence type="ECO:0000256" key="3">
    <source>
        <dbReference type="ARBA" id="ARBA00022833"/>
    </source>
</evidence>
<dbReference type="CDD" id="cd15534">
    <property type="entry name" value="PHD2_PHF12_Rco1"/>
    <property type="match status" value="1"/>
</dbReference>
<dbReference type="GO" id="GO:0032221">
    <property type="term" value="C:Rpd3S complex"/>
    <property type="evidence" value="ECO:0007669"/>
    <property type="project" value="TreeGrafter"/>
</dbReference>
<evidence type="ECO:0000256" key="2">
    <source>
        <dbReference type="ARBA" id="ARBA00022771"/>
    </source>
</evidence>
<proteinExistence type="predicted"/>